<feature type="domain" description="Aerobactin siderophore biosynthesis IucA/IucC N-terminal" evidence="2">
    <location>
        <begin position="146"/>
        <end position="370"/>
    </location>
</feature>
<dbReference type="Pfam" id="PF04183">
    <property type="entry name" value="IucA_IucC"/>
    <property type="match status" value="1"/>
</dbReference>
<dbReference type="GO" id="GO:0019290">
    <property type="term" value="P:siderophore biosynthetic process"/>
    <property type="evidence" value="ECO:0007669"/>
    <property type="project" value="InterPro"/>
</dbReference>
<organism evidence="4 5">
    <name type="scientific">Aminobacter anthyllidis</name>
    <dbReference type="NCBI Taxonomy" id="1035067"/>
    <lineage>
        <taxon>Bacteria</taxon>
        <taxon>Pseudomonadati</taxon>
        <taxon>Pseudomonadota</taxon>
        <taxon>Alphaproteobacteria</taxon>
        <taxon>Hyphomicrobiales</taxon>
        <taxon>Phyllobacteriaceae</taxon>
        <taxon>Aminobacter</taxon>
    </lineage>
</organism>
<dbReference type="PANTHER" id="PTHR34384:SF5">
    <property type="entry name" value="L-2,3-DIAMINOPROPANOATE--CITRATE LIGASE"/>
    <property type="match status" value="1"/>
</dbReference>
<dbReference type="AlphaFoldDB" id="A0A9X1AEA8"/>
<evidence type="ECO:0000259" key="2">
    <source>
        <dbReference type="Pfam" id="PF04183"/>
    </source>
</evidence>
<proteinExistence type="inferred from homology"/>
<dbReference type="InterPro" id="IPR037455">
    <property type="entry name" value="LucA/IucC-like"/>
</dbReference>
<accession>A0A9X1AEA8</accession>
<dbReference type="EMBL" id="JAFLWW010000006">
    <property type="protein sequence ID" value="MBT1158198.1"/>
    <property type="molecule type" value="Genomic_DNA"/>
</dbReference>
<evidence type="ECO:0000259" key="3">
    <source>
        <dbReference type="Pfam" id="PF06276"/>
    </source>
</evidence>
<dbReference type="RefSeq" id="WP_214392114.1">
    <property type="nucleotide sequence ID" value="NZ_JAFLWW010000006.1"/>
</dbReference>
<dbReference type="InterPro" id="IPR022770">
    <property type="entry name" value="IucA/IucC-like_C"/>
</dbReference>
<name>A0A9X1AEA8_9HYPH</name>
<reference evidence="4" key="1">
    <citation type="journal article" date="2021" name="Microorganisms">
        <title>Phylogenomic Reconstruction and Metabolic Potential of the Genus Aminobacter.</title>
        <authorList>
            <person name="Artuso I."/>
            <person name="Turrini P."/>
            <person name="Pirolo M."/>
            <person name="Lugli G.A."/>
            <person name="Ventura M."/>
            <person name="Visca P."/>
        </authorList>
    </citation>
    <scope>NUCLEOTIDE SEQUENCE</scope>
    <source>
        <strain evidence="4">LMG 26462</strain>
    </source>
</reference>
<reference evidence="4" key="2">
    <citation type="submission" date="2021-03" db="EMBL/GenBank/DDBJ databases">
        <authorList>
            <person name="Artuso I."/>
            <person name="Turrini P."/>
            <person name="Pirolo M."/>
            <person name="Lugli G.A."/>
            <person name="Ventura M."/>
            <person name="Visca P."/>
        </authorList>
    </citation>
    <scope>NUCLEOTIDE SEQUENCE</scope>
    <source>
        <strain evidence="4">LMG 26462</strain>
    </source>
</reference>
<dbReference type="PANTHER" id="PTHR34384">
    <property type="entry name" value="L-2,3-DIAMINOPROPANOATE--CITRATE LIGASE"/>
    <property type="match status" value="1"/>
</dbReference>
<evidence type="ECO:0000256" key="1">
    <source>
        <dbReference type="ARBA" id="ARBA00007832"/>
    </source>
</evidence>
<evidence type="ECO:0000313" key="4">
    <source>
        <dbReference type="EMBL" id="MBT1158198.1"/>
    </source>
</evidence>
<comment type="similarity">
    <text evidence="1">Belongs to the IucA/IucC family.</text>
</comment>
<dbReference type="InterPro" id="IPR007310">
    <property type="entry name" value="Aerobactin_biosyn_IucA/IucC_N"/>
</dbReference>
<sequence length="595" mass="66545">MKLTQRQVAEHATFQNFANCYVREISPGRVTQHRLGTDDPVDCIELVLAAQQLVLRAELVSHSLCGPHRFGKVWQRQRRATEGGWRHVEPFAALQLLLQEAYRQLHDERGDAMRGCELELLGRALQSYQQTLRYIEAHRPGEDDDSFIAAEQSLVFGHSLHPTPKSRQGMTSWQEPSYAPELRGNFQLVYFAADASVVSHKSAAAESAPEIVASLTGGADLGLRPGEIPLPMHPLQAEALLLDDGIRALQAARKLRLVGPAGPTFTATSSVRTVYSEGLPWMLKFSVPVRITNSLRVNSRKELEAGVAMAKLLQRTGIGSDDGRFKLIADPAYITLDLPGRSESGFEVILRENPFVTCKGRGKITIAALTAEPLPGEQSRLERIIRTICLRDGTHPELVCRHWFQRYLDCALDPLVMLYDDFGLALEAHQQNSLVDVSQGYPTAGYYRDNQGFYLSKRHRARLSQHVPEAAEIASLYYDDRDIQDRFAYYLIVNQIFSVIARMGHDGLIDEVVLLHMLRDRLEVLSRTTSGVGREFVRSLLDRPTVAFKANLMTRLFDVDELQTSNERSLYARFPNPLFAAIAGLYHGDGSALAS</sequence>
<dbReference type="Pfam" id="PF06276">
    <property type="entry name" value="FhuF"/>
    <property type="match status" value="1"/>
</dbReference>
<feature type="domain" description="Aerobactin siderophore biosynthesis IucA/IucC-like C-terminal" evidence="3">
    <location>
        <begin position="402"/>
        <end position="563"/>
    </location>
</feature>
<gene>
    <name evidence="4" type="ORF">J1C56_21595</name>
</gene>
<dbReference type="Gene3D" id="1.10.510.40">
    <property type="match status" value="1"/>
</dbReference>
<protein>
    <submittedName>
        <fullName evidence="4">Uncharacterized protein</fullName>
    </submittedName>
</protein>
<comment type="caution">
    <text evidence="4">The sequence shown here is derived from an EMBL/GenBank/DDBJ whole genome shotgun (WGS) entry which is preliminary data.</text>
</comment>
<evidence type="ECO:0000313" key="5">
    <source>
        <dbReference type="Proteomes" id="UP001138921"/>
    </source>
</evidence>
<dbReference type="GO" id="GO:0016881">
    <property type="term" value="F:acid-amino acid ligase activity"/>
    <property type="evidence" value="ECO:0007669"/>
    <property type="project" value="UniProtKB-ARBA"/>
</dbReference>
<keyword evidence="5" id="KW-1185">Reference proteome</keyword>
<dbReference type="Proteomes" id="UP001138921">
    <property type="component" value="Unassembled WGS sequence"/>
</dbReference>